<accession>A0ABY9TQC0</accession>
<gene>
    <name evidence="1" type="ORF">RGQ13_12310</name>
</gene>
<evidence type="ECO:0000313" key="2">
    <source>
        <dbReference type="Proteomes" id="UP001258994"/>
    </source>
</evidence>
<evidence type="ECO:0000313" key="1">
    <source>
        <dbReference type="EMBL" id="WNC70915.1"/>
    </source>
</evidence>
<dbReference type="EMBL" id="CP134145">
    <property type="protein sequence ID" value="WNC70915.1"/>
    <property type="molecule type" value="Genomic_DNA"/>
</dbReference>
<protein>
    <submittedName>
        <fullName evidence="1">Uncharacterized protein</fullName>
    </submittedName>
</protein>
<sequence>MNAQYSPKQFFRKVSNKLLIDYFKIKDIDFDLDLDSIYDHEVDLIFEAFLKLDDLTRHRIESDFQRINALATDGGIIALTDEAKEFDNANFVEQIAEIYGLHNKAMWAFLDSPEYWQGASIFFQTANIPSSYWRKIKNLPAFDKPFEEIDIELLAQTIGEYFFIKEGRGKRCKIEYYKRGELDYFCAFPEDFAKTEVEWVQDGLQDLPHTMAFEIIFVYCERLATLDVYAKNNARNVPKLQQLFVQNILKSKLKNFTPFVEDKVYDLEPLVTADFNFVIPENTDIFNVQILKVHATSCIDPKSHIAIIECPDKNKNAIHERLAELNLSNRYTSEVTLKVSFFPKPNRAHQTRTFTLSMPDKCNLGNFGDELLIREMLTASGIEPQPVNMSLPCV</sequence>
<proteinExistence type="predicted"/>
<dbReference type="RefSeq" id="WP_348390050.1">
    <property type="nucleotide sequence ID" value="NZ_CP134145.1"/>
</dbReference>
<keyword evidence="2" id="KW-1185">Reference proteome</keyword>
<organism evidence="1 2">
    <name type="scientific">Thalassotalea psychrophila</name>
    <dbReference type="NCBI Taxonomy" id="3065647"/>
    <lineage>
        <taxon>Bacteria</taxon>
        <taxon>Pseudomonadati</taxon>
        <taxon>Pseudomonadota</taxon>
        <taxon>Gammaproteobacteria</taxon>
        <taxon>Alteromonadales</taxon>
        <taxon>Colwelliaceae</taxon>
        <taxon>Thalassotalea</taxon>
    </lineage>
</organism>
<name>A0ABY9TQC0_9GAMM</name>
<reference evidence="2" key="1">
    <citation type="submission" date="2023-09" db="EMBL/GenBank/DDBJ databases">
        <authorList>
            <person name="Li S."/>
            <person name="Li X."/>
            <person name="Zhang C."/>
            <person name="Zhao Z."/>
        </authorList>
    </citation>
    <scope>NUCLEOTIDE SEQUENCE [LARGE SCALE GENOMIC DNA]</scope>
    <source>
        <strain evidence="2">SQ149</strain>
    </source>
</reference>
<dbReference type="Proteomes" id="UP001258994">
    <property type="component" value="Chromosome"/>
</dbReference>